<keyword evidence="1" id="KW-0472">Membrane</keyword>
<dbReference type="AlphaFoldDB" id="A0A837IYA0"/>
<keyword evidence="1" id="KW-0812">Transmembrane</keyword>
<evidence type="ECO:0000313" key="3">
    <source>
        <dbReference type="Proteomes" id="UP000035618"/>
    </source>
</evidence>
<dbReference type="Proteomes" id="UP000035618">
    <property type="component" value="Unassembled WGS sequence"/>
</dbReference>
<sequence>MSVADELDEDELELLLDEDEELELSFFVSELELSWFEAVLSCVVLSAELCCSDEEELSSFRSGSGLLSDDCETLSTLEDELETVETRARPSDVCVTSLTATFVAPSASTIDMIANGVNNGGVRFAILLPSFLVCFHLPILLQFLANQA</sequence>
<protein>
    <submittedName>
        <fullName evidence="2">Uncharacterized protein</fullName>
    </submittedName>
</protein>
<evidence type="ECO:0000256" key="1">
    <source>
        <dbReference type="SAM" id="Phobius"/>
    </source>
</evidence>
<dbReference type="EMBL" id="JHAJ01000011">
    <property type="protein sequence ID" value="KLA47260.1"/>
    <property type="molecule type" value="Genomic_DNA"/>
</dbReference>
<comment type="caution">
    <text evidence="2">The sequence shown here is derived from an EMBL/GenBank/DDBJ whole genome shotgun (WGS) entry which is preliminary data.</text>
</comment>
<name>A0A837IYA0_9LACO</name>
<gene>
    <name evidence="2" type="ORF">LRB_1467</name>
</gene>
<keyword evidence="1" id="KW-1133">Transmembrane helix</keyword>
<proteinExistence type="predicted"/>
<evidence type="ECO:0000313" key="2">
    <source>
        <dbReference type="EMBL" id="KLA47260.1"/>
    </source>
</evidence>
<organism evidence="2 3">
    <name type="scientific">Ligilactobacillus ruminis</name>
    <dbReference type="NCBI Taxonomy" id="1623"/>
    <lineage>
        <taxon>Bacteria</taxon>
        <taxon>Bacillati</taxon>
        <taxon>Bacillota</taxon>
        <taxon>Bacilli</taxon>
        <taxon>Lactobacillales</taxon>
        <taxon>Lactobacillaceae</taxon>
        <taxon>Ligilactobacillus</taxon>
    </lineage>
</organism>
<reference evidence="2 3" key="1">
    <citation type="journal article" date="2015" name="BMC Microbiol.">
        <title>Lactobacillus ruminis strains cluster according to their mammalian gut source.</title>
        <authorList>
            <person name="O' Donnell M.M."/>
            <person name="Harris H.M."/>
            <person name="Lynch D.B."/>
            <person name="Ross R.P."/>
            <person name="O'Toole P.W."/>
        </authorList>
    </citation>
    <scope>NUCLEOTIDE SEQUENCE [LARGE SCALE GENOMIC DNA]</scope>
    <source>
        <strain evidence="2 3">ATCC 27780</strain>
    </source>
</reference>
<accession>A0A837IYA0</accession>
<feature type="transmembrane region" description="Helical" evidence="1">
    <location>
        <begin position="124"/>
        <end position="145"/>
    </location>
</feature>
<dbReference type="RefSeq" id="WP_235315391.1">
    <property type="nucleotide sequence ID" value="NZ_JADYTQ010000006.1"/>
</dbReference>